<dbReference type="Pfam" id="PF14353">
    <property type="entry name" value="CpXC"/>
    <property type="match status" value="1"/>
</dbReference>
<evidence type="ECO:0000313" key="2">
    <source>
        <dbReference type="EMBL" id="ACC98196.1"/>
    </source>
</evidence>
<reference evidence="2 3" key="1">
    <citation type="journal article" date="2009" name="Appl. Environ. Microbiol.">
        <title>Genomic analysis of 'Elusimicrobium minutum,' the first cultivated representative of the phylum 'Elusimicrobia' (formerly termite group 1).</title>
        <authorList>
            <person name="Herlemann D.P.R."/>
            <person name="Geissinger O."/>
            <person name="Ikeda-Ohtsubo W."/>
            <person name="Kunin V."/>
            <person name="Sun H."/>
            <person name="Lapidus A."/>
            <person name="Hugenholtz P."/>
            <person name="Brune A."/>
        </authorList>
    </citation>
    <scope>NUCLEOTIDE SEQUENCE [LARGE SCALE GENOMIC DNA]</scope>
    <source>
        <strain evidence="2 3">Pei191</strain>
    </source>
</reference>
<gene>
    <name evidence="2" type="ordered locus">Emin_0641</name>
</gene>
<protein>
    <recommendedName>
        <fullName evidence="1">CpXC domain-containing protein</fullName>
    </recommendedName>
</protein>
<dbReference type="Proteomes" id="UP000001029">
    <property type="component" value="Chromosome"/>
</dbReference>
<feature type="domain" description="CpXC" evidence="1">
    <location>
        <begin position="10"/>
        <end position="135"/>
    </location>
</feature>
<evidence type="ECO:0000313" key="3">
    <source>
        <dbReference type="Proteomes" id="UP000001029"/>
    </source>
</evidence>
<dbReference type="InterPro" id="IPR025682">
    <property type="entry name" value="CpXC_dom"/>
</dbReference>
<dbReference type="RefSeq" id="WP_012414811.1">
    <property type="nucleotide sequence ID" value="NC_010644.1"/>
</dbReference>
<organism evidence="2 3">
    <name type="scientific">Elusimicrobium minutum (strain Pei191)</name>
    <dbReference type="NCBI Taxonomy" id="445932"/>
    <lineage>
        <taxon>Bacteria</taxon>
        <taxon>Pseudomonadati</taxon>
        <taxon>Elusimicrobiota</taxon>
        <taxon>Elusimicrobia</taxon>
        <taxon>Elusimicrobiales</taxon>
        <taxon>Elusimicrobiaceae</taxon>
        <taxon>Elusimicrobium</taxon>
    </lineage>
</organism>
<proteinExistence type="predicted"/>
<dbReference type="STRING" id="445932.Emin_0641"/>
<sequence>MKSIKGLAEIKCPNGCEEFESEFWSLVAADSAPELKDAVLGGELNLVCCPKCNHYFYYENNLIYLDPALNLLVFVFSEKEKNNQSSLKEKMHHDFEILKKSLSKEMNINGEPVYVFGLAALKELLEKDSVLAAESEVVAASSAVAGYKIITLRPDYARANNYPMYVPTKNSKEAADLYSAAEDVLAKGLNSKLLKKFAEDIKKGKTEPLFL</sequence>
<dbReference type="KEGG" id="emi:Emin_0641"/>
<name>B2KC69_ELUMP</name>
<keyword evidence="3" id="KW-1185">Reference proteome</keyword>
<dbReference type="AlphaFoldDB" id="B2KC69"/>
<dbReference type="HOGENOM" id="CLU_1303315_0_0_0"/>
<evidence type="ECO:0000259" key="1">
    <source>
        <dbReference type="Pfam" id="PF14353"/>
    </source>
</evidence>
<dbReference type="EMBL" id="CP001055">
    <property type="protein sequence ID" value="ACC98196.1"/>
    <property type="molecule type" value="Genomic_DNA"/>
</dbReference>
<dbReference type="OrthoDB" id="9811034at2"/>
<accession>B2KC69</accession>